<feature type="region of interest" description="Disordered" evidence="1">
    <location>
        <begin position="320"/>
        <end position="339"/>
    </location>
</feature>
<protein>
    <submittedName>
        <fullName evidence="4">Uncharacterized protein</fullName>
    </submittedName>
</protein>
<dbReference type="Proteomes" id="UP000292957">
    <property type="component" value="Unassembled WGS sequence"/>
</dbReference>
<dbReference type="PANTHER" id="PTHR10622:SF10">
    <property type="entry name" value="HET DOMAIN-CONTAINING PROTEIN"/>
    <property type="match status" value="1"/>
</dbReference>
<reference evidence="4" key="1">
    <citation type="submission" date="2019-01" db="EMBL/GenBank/DDBJ databases">
        <title>Draft genome sequences of three monokaryotic isolates of the white-rot basidiomycete fungus Dichomitus squalens.</title>
        <authorList>
            <consortium name="DOE Joint Genome Institute"/>
            <person name="Lopez S.C."/>
            <person name="Andreopoulos B."/>
            <person name="Pangilinan J."/>
            <person name="Lipzen A."/>
            <person name="Riley R."/>
            <person name="Ahrendt S."/>
            <person name="Ng V."/>
            <person name="Barry K."/>
            <person name="Daum C."/>
            <person name="Grigoriev I.V."/>
            <person name="Hilden K.S."/>
            <person name="Makela M.R."/>
            <person name="de Vries R.P."/>
        </authorList>
    </citation>
    <scope>NUCLEOTIDE SEQUENCE [LARGE SCALE GENOMIC DNA]</scope>
    <source>
        <strain evidence="4">OM18370.1</strain>
    </source>
</reference>
<accession>A0A4Q9MV02</accession>
<dbReference type="InterPro" id="IPR058525">
    <property type="entry name" value="DUF8212"/>
</dbReference>
<dbReference type="AlphaFoldDB" id="A0A4Q9MV02"/>
<dbReference type="Pfam" id="PF26640">
    <property type="entry name" value="DUF8212"/>
    <property type="match status" value="1"/>
</dbReference>
<dbReference type="EMBL" id="ML143408">
    <property type="protein sequence ID" value="TBU30106.1"/>
    <property type="molecule type" value="Genomic_DNA"/>
</dbReference>
<evidence type="ECO:0000259" key="3">
    <source>
        <dbReference type="Pfam" id="PF26640"/>
    </source>
</evidence>
<dbReference type="PANTHER" id="PTHR10622">
    <property type="entry name" value="HET DOMAIN-CONTAINING PROTEIN"/>
    <property type="match status" value="1"/>
</dbReference>
<feature type="domain" description="DUF8212" evidence="3">
    <location>
        <begin position="234"/>
        <end position="388"/>
    </location>
</feature>
<proteinExistence type="predicted"/>
<dbReference type="InterPro" id="IPR010730">
    <property type="entry name" value="HET"/>
</dbReference>
<dbReference type="Pfam" id="PF06985">
    <property type="entry name" value="HET"/>
    <property type="match status" value="1"/>
</dbReference>
<name>A0A4Q9MV02_9APHY</name>
<gene>
    <name evidence="4" type="ORF">BD311DRAFT_691645</name>
</gene>
<dbReference type="OrthoDB" id="1938262at2759"/>
<evidence type="ECO:0000256" key="1">
    <source>
        <dbReference type="SAM" id="MobiDB-lite"/>
    </source>
</evidence>
<sequence>MWLLCTGRAELHHFDRPDEVEGGYAILSHVWDSDEKSFQDMQDLRKRCEADGTVPRDLASEKIRESCIIAERHGHKWIWNDTCCIDKSSSSELSEAINSMYRYYSLARICYAYLRDVSRNSRGELCADRSDFRESKWHSRGWTLQELIAPGLLVFLSKEWEELGTKMELAELLQDITTVPSAVLRMEAPVSSMSVACRLSWAAGRETRRLEDQAYCLMGIFDIHMPTLYGEGQHAFHRLQEEIMKNSTDTSLFAWDSDPTLTRLNFSGRPLPDHCSPACLHDAPSTYLFARSPSDFYLCSGISFEPQVWAIIGDIPSARSTPSRRGRNAITRRSPRTPAPAVPSFTMTPFGCRAQMQVVEVSESVAVGVLRCYSDEHLSGRKHTLALLLTPCLSAQDPLRSVYHVGSWDTTYSIIRRTALVAVTSNGLLLRGREVTPRWTDIYITHRPPPSSSNLLLSIPCNFTLSPPFRVPLQTIKDKFPDWTLEEVTPTEPSWSGDPPMMLVFKYSGKSDFLVTKPRLAVILGRCALTSGGVESASSAESHWADILFFNKLISVPHTISHQGNHIHTWPNRRRTRTFESHGVFSGCPSNFIVSVTICFTPCPMSPVDTLVLHLE</sequence>
<organism evidence="4">
    <name type="scientific">Dichomitus squalens</name>
    <dbReference type="NCBI Taxonomy" id="114155"/>
    <lineage>
        <taxon>Eukaryota</taxon>
        <taxon>Fungi</taxon>
        <taxon>Dikarya</taxon>
        <taxon>Basidiomycota</taxon>
        <taxon>Agaricomycotina</taxon>
        <taxon>Agaricomycetes</taxon>
        <taxon>Polyporales</taxon>
        <taxon>Polyporaceae</taxon>
        <taxon>Dichomitus</taxon>
    </lineage>
</organism>
<evidence type="ECO:0000259" key="2">
    <source>
        <dbReference type="Pfam" id="PF06985"/>
    </source>
</evidence>
<feature type="domain" description="Heterokaryon incompatibility" evidence="2">
    <location>
        <begin position="24"/>
        <end position="121"/>
    </location>
</feature>
<evidence type="ECO:0000313" key="4">
    <source>
        <dbReference type="EMBL" id="TBU30106.1"/>
    </source>
</evidence>